<evidence type="ECO:0000313" key="1">
    <source>
        <dbReference type="EMBL" id="WZP17668.1"/>
    </source>
</evidence>
<reference evidence="1 2" key="1">
    <citation type="submission" date="2024-04" db="EMBL/GenBank/DDBJ databases">
        <title>Arthrobacter sp. from Plains bison fecal sample.</title>
        <authorList>
            <person name="Ruzzini A."/>
        </authorList>
    </citation>
    <scope>NUCLEOTIDE SEQUENCE [LARGE SCALE GENOMIC DNA]</scope>
    <source>
        <strain evidence="1 2">EINP1</strain>
    </source>
</reference>
<protein>
    <submittedName>
        <fullName evidence="1">AAA family ATPase</fullName>
    </submittedName>
</protein>
<sequence>MAADVILLTGPPGVGKSTTAGRLARTYPKAVHLQTDDFWHYIAAGHIPPYLSASDAQNQTVMSVIQGAARTYAGGGFVTVVDGIIGPWMLAHFRWTAAGAGAGSGAGTPRVHWIVLRPSREEALRRALARTLPGALVEEGPVTAMWDQFADLGALDRHAIDTSADTPEVTLARVREAVESGAFLLSG</sequence>
<organism evidence="1 2">
    <name type="scientific">Arthrobacter citreus</name>
    <dbReference type="NCBI Taxonomy" id="1670"/>
    <lineage>
        <taxon>Bacteria</taxon>
        <taxon>Bacillati</taxon>
        <taxon>Actinomycetota</taxon>
        <taxon>Actinomycetes</taxon>
        <taxon>Micrococcales</taxon>
        <taxon>Micrococcaceae</taxon>
        <taxon>Arthrobacter</taxon>
    </lineage>
</organism>
<dbReference type="Proteomes" id="UP001448858">
    <property type="component" value="Chromosome"/>
</dbReference>
<dbReference type="EMBL" id="CP151657">
    <property type="protein sequence ID" value="WZP17668.1"/>
    <property type="molecule type" value="Genomic_DNA"/>
</dbReference>
<dbReference type="Pfam" id="PF13671">
    <property type="entry name" value="AAA_33"/>
    <property type="match status" value="1"/>
</dbReference>
<gene>
    <name evidence="1" type="ORF">AAE021_08975</name>
</gene>
<name>A0ABZ2ZZN7_9MICC</name>
<dbReference type="SUPFAM" id="SSF52540">
    <property type="entry name" value="P-loop containing nucleoside triphosphate hydrolases"/>
    <property type="match status" value="1"/>
</dbReference>
<evidence type="ECO:0000313" key="2">
    <source>
        <dbReference type="Proteomes" id="UP001448858"/>
    </source>
</evidence>
<dbReference type="RefSeq" id="WP_342025261.1">
    <property type="nucleotide sequence ID" value="NZ_CP151657.1"/>
</dbReference>
<keyword evidence="2" id="KW-1185">Reference proteome</keyword>
<dbReference type="InterPro" id="IPR027417">
    <property type="entry name" value="P-loop_NTPase"/>
</dbReference>
<accession>A0ABZ2ZZN7</accession>
<dbReference type="Gene3D" id="3.40.50.300">
    <property type="entry name" value="P-loop containing nucleotide triphosphate hydrolases"/>
    <property type="match status" value="1"/>
</dbReference>
<proteinExistence type="predicted"/>